<dbReference type="OrthoDB" id="5876637at2759"/>
<feature type="compositionally biased region" description="Basic residues" evidence="1">
    <location>
        <begin position="44"/>
        <end position="64"/>
    </location>
</feature>
<dbReference type="EMBL" id="LSSL01004127">
    <property type="protein sequence ID" value="OLY79739.1"/>
    <property type="molecule type" value="Genomic_DNA"/>
</dbReference>
<dbReference type="Proteomes" id="UP000187455">
    <property type="component" value="Unassembled WGS sequence"/>
</dbReference>
<comment type="caution">
    <text evidence="2">The sequence shown here is derived from an EMBL/GenBank/DDBJ whole genome shotgun (WGS) entry which is preliminary data.</text>
</comment>
<dbReference type="AlphaFoldDB" id="A0A1R0GS86"/>
<proteinExistence type="predicted"/>
<evidence type="ECO:0000313" key="3">
    <source>
        <dbReference type="Proteomes" id="UP000187455"/>
    </source>
</evidence>
<reference evidence="2 3" key="1">
    <citation type="journal article" date="2016" name="Mol. Biol. Evol.">
        <title>Genome-Wide Survey of Gut Fungi (Harpellales) Reveals the First Horizontally Transferred Ubiquitin Gene from a Mosquito Host.</title>
        <authorList>
            <person name="Wang Y."/>
            <person name="White M.M."/>
            <person name="Kvist S."/>
            <person name="Moncalvo J.M."/>
        </authorList>
    </citation>
    <scope>NUCLEOTIDE SEQUENCE [LARGE SCALE GENOMIC DNA]</scope>
    <source>
        <strain evidence="2 3">ALG-7-W6</strain>
    </source>
</reference>
<evidence type="ECO:0000313" key="2">
    <source>
        <dbReference type="EMBL" id="OLY79739.1"/>
    </source>
</evidence>
<accession>A0A1R0GS86</accession>
<feature type="region of interest" description="Disordered" evidence="1">
    <location>
        <begin position="34"/>
        <end position="92"/>
    </location>
</feature>
<organism evidence="2 3">
    <name type="scientific">Smittium mucronatum</name>
    <dbReference type="NCBI Taxonomy" id="133383"/>
    <lineage>
        <taxon>Eukaryota</taxon>
        <taxon>Fungi</taxon>
        <taxon>Fungi incertae sedis</taxon>
        <taxon>Zoopagomycota</taxon>
        <taxon>Kickxellomycotina</taxon>
        <taxon>Harpellomycetes</taxon>
        <taxon>Harpellales</taxon>
        <taxon>Legeriomycetaceae</taxon>
        <taxon>Smittium</taxon>
    </lineage>
</organism>
<name>A0A1R0GS86_9FUNG</name>
<feature type="compositionally biased region" description="Basic and acidic residues" evidence="1">
    <location>
        <begin position="34"/>
        <end position="43"/>
    </location>
</feature>
<sequence>MNAQLESIPIVKFPGKEKVQKKDQIKSKKVLAKIAEKEAEPKGPTRKQRNRQARKEKLSKRKRDKSPDPFLNYQATKNESTQETSKKPKSHSSLIPKFNEYAEAPPVFTFVPKQVLKQKNISIKPANSSKSQDAIRGMVKRTSRVTPLDRLKSSKKNTPLSASQSHFIQIERNSAIEKYRSLKKNI</sequence>
<feature type="compositionally biased region" description="Polar residues" evidence="1">
    <location>
        <begin position="73"/>
        <end position="83"/>
    </location>
</feature>
<feature type="region of interest" description="Disordered" evidence="1">
    <location>
        <begin position="122"/>
        <end position="165"/>
    </location>
</feature>
<keyword evidence="3" id="KW-1185">Reference proteome</keyword>
<gene>
    <name evidence="2" type="ORF">AYI68_g6181</name>
</gene>
<feature type="compositionally biased region" description="Polar residues" evidence="1">
    <location>
        <begin position="122"/>
        <end position="132"/>
    </location>
</feature>
<evidence type="ECO:0000256" key="1">
    <source>
        <dbReference type="SAM" id="MobiDB-lite"/>
    </source>
</evidence>
<protein>
    <submittedName>
        <fullName evidence="2">Uncharacterized protein</fullName>
    </submittedName>
</protein>
<feature type="compositionally biased region" description="Polar residues" evidence="1">
    <location>
        <begin position="156"/>
        <end position="165"/>
    </location>
</feature>